<reference evidence="3" key="2">
    <citation type="submission" date="2021-05" db="UniProtKB">
        <authorList>
            <consortium name="EnsemblPlants"/>
        </authorList>
    </citation>
    <scope>IDENTIFICATION</scope>
    <source>
        <strain evidence="3">subsp. malaccensis</strain>
    </source>
</reference>
<feature type="domain" description="ABC transporter" evidence="1">
    <location>
        <begin position="52"/>
        <end position="101"/>
    </location>
</feature>
<dbReference type="SUPFAM" id="SSF52540">
    <property type="entry name" value="P-loop containing nucleoside triphosphate hydrolases"/>
    <property type="match status" value="1"/>
</dbReference>
<accession>A0A804IBG4</accession>
<dbReference type="InterPro" id="IPR027417">
    <property type="entry name" value="P-loop_NTPase"/>
</dbReference>
<dbReference type="GO" id="GO:0005524">
    <property type="term" value="F:ATP binding"/>
    <property type="evidence" value="ECO:0007669"/>
    <property type="project" value="InterPro"/>
</dbReference>
<dbReference type="Proteomes" id="UP000012960">
    <property type="component" value="Unplaced"/>
</dbReference>
<dbReference type="Pfam" id="PF00005">
    <property type="entry name" value="ABC_tran"/>
    <property type="match status" value="1"/>
</dbReference>
<sequence length="103" mass="10859">MAAPPQSATSSRSMTSLLKVAPVTTWPPTLSLSSLPSTPLLKAMSKTKAPLNSIFGEVREGEIFTMLGASGSNKSTLIDALVNRIKQESLQDSITLNGENLEG</sequence>
<dbReference type="InParanoid" id="A0A804IBG4"/>
<name>A0A804IBG4_MUSAM</name>
<dbReference type="GO" id="GO:0016887">
    <property type="term" value="F:ATP hydrolysis activity"/>
    <property type="evidence" value="ECO:0007669"/>
    <property type="project" value="InterPro"/>
</dbReference>
<evidence type="ECO:0000313" key="3">
    <source>
        <dbReference type="EnsemblPlants" id="Ma03_p12950.1"/>
    </source>
</evidence>
<organism evidence="3 4">
    <name type="scientific">Musa acuminata subsp. malaccensis</name>
    <name type="common">Wild banana</name>
    <name type="synonym">Musa malaccensis</name>
    <dbReference type="NCBI Taxonomy" id="214687"/>
    <lineage>
        <taxon>Eukaryota</taxon>
        <taxon>Viridiplantae</taxon>
        <taxon>Streptophyta</taxon>
        <taxon>Embryophyta</taxon>
        <taxon>Tracheophyta</taxon>
        <taxon>Spermatophyta</taxon>
        <taxon>Magnoliopsida</taxon>
        <taxon>Liliopsida</taxon>
        <taxon>Zingiberales</taxon>
        <taxon>Musaceae</taxon>
        <taxon>Musa</taxon>
    </lineage>
</organism>
<proteinExistence type="predicted"/>
<keyword evidence="4" id="KW-1185">Reference proteome</keyword>
<evidence type="ECO:0000259" key="1">
    <source>
        <dbReference type="Pfam" id="PF00005"/>
    </source>
</evidence>
<dbReference type="Gramene" id="Ma03_t12950.1">
    <property type="protein sequence ID" value="Ma03_p12950.1"/>
    <property type="gene ID" value="Ma03_g12950"/>
</dbReference>
<reference evidence="2" key="1">
    <citation type="submission" date="2021-03" db="EMBL/GenBank/DDBJ databases">
        <authorList>
            <consortium name="Genoscope - CEA"/>
            <person name="William W."/>
        </authorList>
    </citation>
    <scope>NUCLEOTIDE SEQUENCE</scope>
    <source>
        <strain evidence="2">Doubled-haploid Pahang</strain>
    </source>
</reference>
<protein>
    <submittedName>
        <fullName evidence="2">(wild Malaysian banana) hypothetical protein</fullName>
    </submittedName>
</protein>
<evidence type="ECO:0000313" key="2">
    <source>
        <dbReference type="EMBL" id="CAG1849993.1"/>
    </source>
</evidence>
<gene>
    <name evidence="2" type="ORF">GSMUA_215790.1</name>
</gene>
<evidence type="ECO:0000313" key="4">
    <source>
        <dbReference type="Proteomes" id="UP000012960"/>
    </source>
</evidence>
<dbReference type="AlphaFoldDB" id="A0A804IBG4"/>
<dbReference type="Gene3D" id="3.40.50.300">
    <property type="entry name" value="P-loop containing nucleotide triphosphate hydrolases"/>
    <property type="match status" value="1"/>
</dbReference>
<dbReference type="InterPro" id="IPR003439">
    <property type="entry name" value="ABC_transporter-like_ATP-bd"/>
</dbReference>
<dbReference type="EnsemblPlants" id="Ma03_t12950.1">
    <property type="protein sequence ID" value="Ma03_p12950.1"/>
    <property type="gene ID" value="Ma03_g12950"/>
</dbReference>
<dbReference type="EMBL" id="HG996468">
    <property type="protein sequence ID" value="CAG1849993.1"/>
    <property type="molecule type" value="Genomic_DNA"/>
</dbReference>